<dbReference type="EMBL" id="JAHVJA010000001">
    <property type="protein sequence ID" value="MBY6138091.1"/>
    <property type="molecule type" value="Genomic_DNA"/>
</dbReference>
<dbReference type="Proteomes" id="UP000766629">
    <property type="component" value="Unassembled WGS sequence"/>
</dbReference>
<reference evidence="1 2" key="1">
    <citation type="submission" date="2021-06" db="EMBL/GenBank/DDBJ databases">
        <title>50 bacteria genomes isolated from Dapeng, Shenzhen, China.</title>
        <authorList>
            <person name="Zheng W."/>
            <person name="Yu S."/>
            <person name="Huang Y."/>
        </authorList>
    </citation>
    <scope>NUCLEOTIDE SEQUENCE [LARGE SCALE GENOMIC DNA]</scope>
    <source>
        <strain evidence="1 2">DP1N14-2</strain>
    </source>
</reference>
<organism evidence="1 2">
    <name type="scientific">Leisingera daeponensis</name>
    <dbReference type="NCBI Taxonomy" id="405746"/>
    <lineage>
        <taxon>Bacteria</taxon>
        <taxon>Pseudomonadati</taxon>
        <taxon>Pseudomonadota</taxon>
        <taxon>Alphaproteobacteria</taxon>
        <taxon>Rhodobacterales</taxon>
        <taxon>Roseobacteraceae</taxon>
        <taxon>Leisingera</taxon>
    </lineage>
</organism>
<name>A0ABS7NA71_9RHOB</name>
<comment type="caution">
    <text evidence="1">The sequence shown here is derived from an EMBL/GenBank/DDBJ whole genome shotgun (WGS) entry which is preliminary data.</text>
</comment>
<evidence type="ECO:0000313" key="2">
    <source>
        <dbReference type="Proteomes" id="UP000766629"/>
    </source>
</evidence>
<sequence>MPQIDPFTSFRRGLESPATHHIAITPQDGVDLPVRPRVLRVLASGDLAMRDEAGTVITYAVTAGETIGFSAAGIEATGTTASVAGWY</sequence>
<accession>A0ABS7NA71</accession>
<evidence type="ECO:0000313" key="1">
    <source>
        <dbReference type="EMBL" id="MBY6138091.1"/>
    </source>
</evidence>
<dbReference type="RefSeq" id="WP_222507086.1">
    <property type="nucleotide sequence ID" value="NZ_JAHVJA010000001.1"/>
</dbReference>
<proteinExistence type="predicted"/>
<protein>
    <submittedName>
        <fullName evidence="1">Uncharacterized protein</fullName>
    </submittedName>
</protein>
<gene>
    <name evidence="1" type="ORF">KUV26_01445</name>
</gene>
<keyword evidence="2" id="KW-1185">Reference proteome</keyword>